<dbReference type="EMBL" id="JAFCIX010000332">
    <property type="protein sequence ID" value="KAH6594539.1"/>
    <property type="molecule type" value="Genomic_DNA"/>
</dbReference>
<comment type="caution">
    <text evidence="2">The sequence shown here is derived from an EMBL/GenBank/DDBJ whole genome shotgun (WGS) entry which is preliminary data.</text>
</comment>
<evidence type="ECO:0000313" key="2">
    <source>
        <dbReference type="EMBL" id="KAH6594539.1"/>
    </source>
</evidence>
<keyword evidence="3" id="KW-1185">Reference proteome</keyword>
<reference evidence="2 3" key="1">
    <citation type="submission" date="2021-02" db="EMBL/GenBank/DDBJ databases">
        <title>Variation within the Batrachochytrium salamandrivorans European outbreak.</title>
        <authorList>
            <person name="Kelly M."/>
            <person name="Pasmans F."/>
            <person name="Shea T.P."/>
            <person name="Munoz J.F."/>
            <person name="Carranza S."/>
            <person name="Cuomo C.A."/>
            <person name="Martel A."/>
        </authorList>
    </citation>
    <scope>NUCLEOTIDE SEQUENCE [LARGE SCALE GENOMIC DNA]</scope>
    <source>
        <strain evidence="2 3">AMFP18/2</strain>
    </source>
</reference>
<proteinExistence type="predicted"/>
<dbReference type="Proteomes" id="UP001648503">
    <property type="component" value="Unassembled WGS sequence"/>
</dbReference>
<sequence length="171" mass="19213">MKVSVLVAAAIAITSVNAGGDEGLLSCLGHSCGSKSGLPWYMFGQHPRLKPRKKNPVCDPIVTELSLSWGNFVDLDYRFWKQSPYFYDLVTGNGNKWEEWLKENPVAIPGLQEIKEESIGLKECHLGILEQLLDKKCSTEGLDHLFPARMKKDGYFLQWKDENGVDILGEQ</sequence>
<feature type="chain" id="PRO_5047481388" evidence="1">
    <location>
        <begin position="19"/>
        <end position="171"/>
    </location>
</feature>
<accession>A0ABQ8F9K9</accession>
<evidence type="ECO:0000313" key="3">
    <source>
        <dbReference type="Proteomes" id="UP001648503"/>
    </source>
</evidence>
<keyword evidence="1" id="KW-0732">Signal</keyword>
<name>A0ABQ8F9K9_9FUNG</name>
<gene>
    <name evidence="2" type="ORF">BASA50_006489</name>
</gene>
<evidence type="ECO:0000256" key="1">
    <source>
        <dbReference type="SAM" id="SignalP"/>
    </source>
</evidence>
<organism evidence="2 3">
    <name type="scientific">Batrachochytrium salamandrivorans</name>
    <dbReference type="NCBI Taxonomy" id="1357716"/>
    <lineage>
        <taxon>Eukaryota</taxon>
        <taxon>Fungi</taxon>
        <taxon>Fungi incertae sedis</taxon>
        <taxon>Chytridiomycota</taxon>
        <taxon>Chytridiomycota incertae sedis</taxon>
        <taxon>Chytridiomycetes</taxon>
        <taxon>Rhizophydiales</taxon>
        <taxon>Rhizophydiales incertae sedis</taxon>
        <taxon>Batrachochytrium</taxon>
    </lineage>
</organism>
<protein>
    <submittedName>
        <fullName evidence="2">Uncharacterized protein</fullName>
    </submittedName>
</protein>
<feature type="signal peptide" evidence="1">
    <location>
        <begin position="1"/>
        <end position="18"/>
    </location>
</feature>